<evidence type="ECO:0000313" key="1">
    <source>
        <dbReference type="EMBL" id="ODM94295.1"/>
    </source>
</evidence>
<keyword evidence="2" id="KW-1185">Reference proteome</keyword>
<reference evidence="1 2" key="1">
    <citation type="journal article" date="2016" name="Genome Biol. Evol.">
        <title>Gene Family Evolution Reflects Adaptation to Soil Environmental Stressors in the Genome of the Collembolan Orchesella cincta.</title>
        <authorList>
            <person name="Faddeeva-Vakhrusheva A."/>
            <person name="Derks M.F."/>
            <person name="Anvar S.Y."/>
            <person name="Agamennone V."/>
            <person name="Suring W."/>
            <person name="Smit S."/>
            <person name="van Straalen N.M."/>
            <person name="Roelofs D."/>
        </authorList>
    </citation>
    <scope>NUCLEOTIDE SEQUENCE [LARGE SCALE GENOMIC DNA]</scope>
    <source>
        <tissue evidence="1">Mixed pool</tissue>
    </source>
</reference>
<protein>
    <submittedName>
        <fullName evidence="1">Uncharacterized protein</fullName>
    </submittedName>
</protein>
<dbReference type="AlphaFoldDB" id="A0A1D2MN84"/>
<dbReference type="Proteomes" id="UP000094527">
    <property type="component" value="Unassembled WGS sequence"/>
</dbReference>
<proteinExistence type="predicted"/>
<dbReference type="EMBL" id="LJIJ01000829">
    <property type="protein sequence ID" value="ODM94295.1"/>
    <property type="molecule type" value="Genomic_DNA"/>
</dbReference>
<accession>A0A1D2MN84</accession>
<comment type="caution">
    <text evidence="1">The sequence shown here is derived from an EMBL/GenBank/DDBJ whole genome shotgun (WGS) entry which is preliminary data.</text>
</comment>
<sequence length="23" mass="2476">MITRLPGTPVVSFAPTVTSTLWT</sequence>
<organism evidence="1 2">
    <name type="scientific">Orchesella cincta</name>
    <name type="common">Springtail</name>
    <name type="synonym">Podura cincta</name>
    <dbReference type="NCBI Taxonomy" id="48709"/>
    <lineage>
        <taxon>Eukaryota</taxon>
        <taxon>Metazoa</taxon>
        <taxon>Ecdysozoa</taxon>
        <taxon>Arthropoda</taxon>
        <taxon>Hexapoda</taxon>
        <taxon>Collembola</taxon>
        <taxon>Entomobryomorpha</taxon>
        <taxon>Entomobryoidea</taxon>
        <taxon>Orchesellidae</taxon>
        <taxon>Orchesellinae</taxon>
        <taxon>Orchesella</taxon>
    </lineage>
</organism>
<gene>
    <name evidence="1" type="ORF">Ocin01_12385</name>
</gene>
<name>A0A1D2MN84_ORCCI</name>
<evidence type="ECO:0000313" key="2">
    <source>
        <dbReference type="Proteomes" id="UP000094527"/>
    </source>
</evidence>